<evidence type="ECO:0000313" key="2">
    <source>
        <dbReference type="EMBL" id="PAV17488.1"/>
    </source>
</evidence>
<dbReference type="EMBL" id="NBII01000007">
    <property type="protein sequence ID" value="PAV17488.1"/>
    <property type="molecule type" value="Genomic_DNA"/>
</dbReference>
<proteinExistence type="predicted"/>
<sequence>MFEYGPDETTPGDKALSDEAFARNVEEHLGLKKNSWSDVAAPKPVILPRTKDSREEQIMFELVMKNLREEVKKLEEEELFDSILQSNLENTSANQDIYSNSVDDILRSMLPKSSAISPDPKDTLARNTKRTAATNHLR</sequence>
<comment type="caution">
    <text evidence="2">The sequence shown here is derived from an EMBL/GenBank/DDBJ whole genome shotgun (WGS) entry which is preliminary data.</text>
</comment>
<keyword evidence="3" id="KW-1185">Reference proteome</keyword>
<protein>
    <submittedName>
        <fullName evidence="2">Uncharacterized protein</fullName>
    </submittedName>
</protein>
<dbReference type="STRING" id="2282107.A0A286UD66"/>
<feature type="region of interest" description="Disordered" evidence="1">
    <location>
        <begin position="111"/>
        <end position="138"/>
    </location>
</feature>
<dbReference type="AlphaFoldDB" id="A0A286UD66"/>
<organism evidence="2 3">
    <name type="scientific">Pyrrhoderma noxium</name>
    <dbReference type="NCBI Taxonomy" id="2282107"/>
    <lineage>
        <taxon>Eukaryota</taxon>
        <taxon>Fungi</taxon>
        <taxon>Dikarya</taxon>
        <taxon>Basidiomycota</taxon>
        <taxon>Agaricomycotina</taxon>
        <taxon>Agaricomycetes</taxon>
        <taxon>Hymenochaetales</taxon>
        <taxon>Hymenochaetaceae</taxon>
        <taxon>Pyrrhoderma</taxon>
    </lineage>
</organism>
<evidence type="ECO:0000313" key="3">
    <source>
        <dbReference type="Proteomes" id="UP000217199"/>
    </source>
</evidence>
<dbReference type="InParanoid" id="A0A286UD66"/>
<reference evidence="2 3" key="1">
    <citation type="journal article" date="2017" name="Mol. Ecol.">
        <title>Comparative and population genomic landscape of Phellinus noxius: A hypervariable fungus causing root rot in trees.</title>
        <authorList>
            <person name="Chung C.L."/>
            <person name="Lee T.J."/>
            <person name="Akiba M."/>
            <person name="Lee H.H."/>
            <person name="Kuo T.H."/>
            <person name="Liu D."/>
            <person name="Ke H.M."/>
            <person name="Yokoi T."/>
            <person name="Roa M.B."/>
            <person name="Lu M.J."/>
            <person name="Chang Y.Y."/>
            <person name="Ann P.J."/>
            <person name="Tsai J.N."/>
            <person name="Chen C.Y."/>
            <person name="Tzean S.S."/>
            <person name="Ota Y."/>
            <person name="Hattori T."/>
            <person name="Sahashi N."/>
            <person name="Liou R.F."/>
            <person name="Kikuchi T."/>
            <person name="Tsai I.J."/>
        </authorList>
    </citation>
    <scope>NUCLEOTIDE SEQUENCE [LARGE SCALE GENOMIC DNA]</scope>
    <source>
        <strain evidence="2 3">FFPRI411160</strain>
    </source>
</reference>
<dbReference type="Proteomes" id="UP000217199">
    <property type="component" value="Unassembled WGS sequence"/>
</dbReference>
<gene>
    <name evidence="2" type="ORF">PNOK_0755200</name>
</gene>
<name>A0A286UD66_9AGAM</name>
<dbReference type="OrthoDB" id="3227715at2759"/>
<accession>A0A286UD66</accession>
<evidence type="ECO:0000256" key="1">
    <source>
        <dbReference type="SAM" id="MobiDB-lite"/>
    </source>
</evidence>